<accession>A0ABR9XTU7</accession>
<dbReference type="RefSeq" id="WP_114608677.1">
    <property type="nucleotide sequence ID" value="NZ_JABVZQ010000025.1"/>
</dbReference>
<reference evidence="2 3" key="1">
    <citation type="journal article" date="2020" name="Microorganisms">
        <title>Simultaneous Genome Sequencing of Prosthecochloris ethylica and Desulfuromonas acetoxidans within a Syntrophic Mixture Reveals Unique Pili and Protein Interactions.</title>
        <authorList>
            <person name="Kyndt J.A."/>
            <person name="Van Beeumen J.J."/>
            <person name="Meyer T.E."/>
        </authorList>
    </citation>
    <scope>NUCLEOTIDE SEQUENCE [LARGE SCALE GENOMIC DNA]</scope>
    <source>
        <strain evidence="2 3">N3</strain>
    </source>
</reference>
<feature type="signal peptide" evidence="1">
    <location>
        <begin position="1"/>
        <end position="21"/>
    </location>
</feature>
<sequence>MKKLLSLIAAALICAPSAAQAIEPSNIPPTMLPNMHGKSLTTPVAWGASNGVVYAGVGGTINAPYTDEADGAAVLGVGVGDPVKNLGAQISLISLDLDGWEEYSMSVQLHHEFNPATSAAIGVENVMLTEGGDSDNSFYAVVSHSVQGDAFMNDEGSSKLHLSLGIGDGRFGDKSDLDVINGKGEHGTYVFGNMAYELFDEFNAIVDWNGINLNAGVSKTFWVGQYPLAITMGAADLTDNSGDDVRFIFAIGTGFSI</sequence>
<feature type="chain" id="PRO_5046776461" description="Porin" evidence="1">
    <location>
        <begin position="22"/>
        <end position="257"/>
    </location>
</feature>
<gene>
    <name evidence="2" type="ORF">INT08_09660</name>
</gene>
<dbReference type="Proteomes" id="UP000619838">
    <property type="component" value="Unassembled WGS sequence"/>
</dbReference>
<comment type="caution">
    <text evidence="2">The sequence shown here is derived from an EMBL/GenBank/DDBJ whole genome shotgun (WGS) entry which is preliminary data.</text>
</comment>
<evidence type="ECO:0008006" key="4">
    <source>
        <dbReference type="Google" id="ProtNLM"/>
    </source>
</evidence>
<keyword evidence="3" id="KW-1185">Reference proteome</keyword>
<protein>
    <recommendedName>
        <fullName evidence="4">Porin</fullName>
    </recommendedName>
</protein>
<name>A0ABR9XTU7_9CHLB</name>
<evidence type="ECO:0000256" key="1">
    <source>
        <dbReference type="SAM" id="SignalP"/>
    </source>
</evidence>
<evidence type="ECO:0000313" key="2">
    <source>
        <dbReference type="EMBL" id="MBF0637431.1"/>
    </source>
</evidence>
<organism evidence="2 3">
    <name type="scientific">Prosthecochloris ethylica</name>
    <dbReference type="NCBI Taxonomy" id="2743976"/>
    <lineage>
        <taxon>Bacteria</taxon>
        <taxon>Pseudomonadati</taxon>
        <taxon>Chlorobiota</taxon>
        <taxon>Chlorobiia</taxon>
        <taxon>Chlorobiales</taxon>
        <taxon>Chlorobiaceae</taxon>
        <taxon>Prosthecochloris</taxon>
    </lineage>
</organism>
<proteinExistence type="predicted"/>
<dbReference type="EMBL" id="JADGII010000021">
    <property type="protein sequence ID" value="MBF0637431.1"/>
    <property type="molecule type" value="Genomic_DNA"/>
</dbReference>
<keyword evidence="1" id="KW-0732">Signal</keyword>
<evidence type="ECO:0000313" key="3">
    <source>
        <dbReference type="Proteomes" id="UP000619838"/>
    </source>
</evidence>